<evidence type="ECO:0000313" key="1">
    <source>
        <dbReference type="EMBL" id="KAJ8867201.1"/>
    </source>
</evidence>
<accession>A0ABQ9G410</accession>
<name>A0ABQ9G410_9NEOP</name>
<gene>
    <name evidence="1" type="ORF">PR048_030996</name>
</gene>
<dbReference type="EMBL" id="JARBHB010000015">
    <property type="protein sequence ID" value="KAJ8867201.1"/>
    <property type="molecule type" value="Genomic_DNA"/>
</dbReference>
<proteinExistence type="predicted"/>
<sequence length="105" mass="11917">MESNNCIKLLNETNSSVWKFQITVILKLRGLFYLVSGKDLKPGIEDGVSQSEVIERVKEWSTKDSKAQEIIVTRLEEGPMTHLLMCESAHEMCVKLLAVHLRTTV</sequence>
<keyword evidence="2" id="KW-1185">Reference proteome</keyword>
<dbReference type="Proteomes" id="UP001159363">
    <property type="component" value="Chromosome 14"/>
</dbReference>
<evidence type="ECO:0000313" key="2">
    <source>
        <dbReference type="Proteomes" id="UP001159363"/>
    </source>
</evidence>
<organism evidence="1 2">
    <name type="scientific">Dryococelus australis</name>
    <dbReference type="NCBI Taxonomy" id="614101"/>
    <lineage>
        <taxon>Eukaryota</taxon>
        <taxon>Metazoa</taxon>
        <taxon>Ecdysozoa</taxon>
        <taxon>Arthropoda</taxon>
        <taxon>Hexapoda</taxon>
        <taxon>Insecta</taxon>
        <taxon>Pterygota</taxon>
        <taxon>Neoptera</taxon>
        <taxon>Polyneoptera</taxon>
        <taxon>Phasmatodea</taxon>
        <taxon>Verophasmatodea</taxon>
        <taxon>Anareolatae</taxon>
        <taxon>Phasmatidae</taxon>
        <taxon>Eurycanthinae</taxon>
        <taxon>Dryococelus</taxon>
    </lineage>
</organism>
<reference evidence="1 2" key="1">
    <citation type="submission" date="2023-02" db="EMBL/GenBank/DDBJ databases">
        <title>LHISI_Scaffold_Assembly.</title>
        <authorList>
            <person name="Stuart O.P."/>
            <person name="Cleave R."/>
            <person name="Magrath M.J.L."/>
            <person name="Mikheyev A.S."/>
        </authorList>
    </citation>
    <scope>NUCLEOTIDE SEQUENCE [LARGE SCALE GENOMIC DNA]</scope>
    <source>
        <strain evidence="1">Daus_M_001</strain>
        <tissue evidence="1">Leg muscle</tissue>
    </source>
</reference>
<comment type="caution">
    <text evidence="1">The sequence shown here is derived from an EMBL/GenBank/DDBJ whole genome shotgun (WGS) entry which is preliminary data.</text>
</comment>
<dbReference type="Pfam" id="PF14223">
    <property type="entry name" value="Retrotran_gag_2"/>
    <property type="match status" value="1"/>
</dbReference>
<protein>
    <submittedName>
        <fullName evidence="1">Uncharacterized protein</fullName>
    </submittedName>
</protein>